<keyword evidence="2" id="KW-0697">Rotamase</keyword>
<dbReference type="InterPro" id="IPR044666">
    <property type="entry name" value="Cyclophilin_A-like"/>
</dbReference>
<sequence>MRLRPVLALVGLSVLALSGCAGDADTGTTPSPTESSSTAAASGACTYAPGAAPAKPVDAPPAEPTATGDVPVTIATSAGDIGITLDADGTPCTVGSFLSLADQGYFDDTECHRLTTEGIFVLQCGDPSASGRGGPGYSFPDELDGTETYPAGTLAMANAGPNTNGSQFFLVYEDTQLPPSYTVFGQMDEAGLAVVQEIAAKGATGGAPDGAPAETVTISGVTQG</sequence>
<feature type="region of interest" description="Disordered" evidence="3">
    <location>
        <begin position="23"/>
        <end position="42"/>
    </location>
</feature>
<comment type="catalytic activity">
    <reaction evidence="2">
        <text>[protein]-peptidylproline (omega=180) = [protein]-peptidylproline (omega=0)</text>
        <dbReference type="Rhea" id="RHEA:16237"/>
        <dbReference type="Rhea" id="RHEA-COMP:10747"/>
        <dbReference type="Rhea" id="RHEA-COMP:10748"/>
        <dbReference type="ChEBI" id="CHEBI:83833"/>
        <dbReference type="ChEBI" id="CHEBI:83834"/>
        <dbReference type="EC" id="5.2.1.8"/>
    </reaction>
</comment>
<dbReference type="PRINTS" id="PR00153">
    <property type="entry name" value="CSAPPISMRASE"/>
</dbReference>
<dbReference type="GO" id="GO:0003755">
    <property type="term" value="F:peptidyl-prolyl cis-trans isomerase activity"/>
    <property type="evidence" value="ECO:0007669"/>
    <property type="project" value="UniProtKB-UniRule"/>
</dbReference>
<keyword evidence="2 5" id="KW-0413">Isomerase</keyword>
<comment type="function">
    <text evidence="1 2">PPIases accelerate the folding of proteins. It catalyzes the cis-trans isomerization of proline imidic peptide bonds in oligopeptides.</text>
</comment>
<evidence type="ECO:0000313" key="6">
    <source>
        <dbReference type="Proteomes" id="UP000245166"/>
    </source>
</evidence>
<dbReference type="PANTHER" id="PTHR45625">
    <property type="entry name" value="PEPTIDYL-PROLYL CIS-TRANS ISOMERASE-RELATED"/>
    <property type="match status" value="1"/>
</dbReference>
<dbReference type="Proteomes" id="UP000245166">
    <property type="component" value="Unassembled WGS sequence"/>
</dbReference>
<dbReference type="PANTHER" id="PTHR45625:SF3">
    <property type="entry name" value="PEPTIDYL-PROLYL CIS-TRANS ISOMERASE B-RELATED"/>
    <property type="match status" value="1"/>
</dbReference>
<feature type="region of interest" description="Disordered" evidence="3">
    <location>
        <begin position="203"/>
        <end position="224"/>
    </location>
</feature>
<proteinExistence type="inferred from homology"/>
<reference evidence="5 6" key="1">
    <citation type="submission" date="2018-03" db="EMBL/GenBank/DDBJ databases">
        <title>Genome assembly of novel Miniimonas species PCH200.</title>
        <authorList>
            <person name="Thakur V."/>
            <person name="Kumar V."/>
            <person name="Singh D."/>
        </authorList>
    </citation>
    <scope>NUCLEOTIDE SEQUENCE [LARGE SCALE GENOMIC DNA]</scope>
    <source>
        <strain evidence="5 6">PCH200</strain>
    </source>
</reference>
<dbReference type="PROSITE" id="PS50072">
    <property type="entry name" value="CSA_PPIASE_2"/>
    <property type="match status" value="1"/>
</dbReference>
<organism evidence="5 6">
    <name type="scientific">Serinibacter arcticus</name>
    <dbReference type="NCBI Taxonomy" id="1655435"/>
    <lineage>
        <taxon>Bacteria</taxon>
        <taxon>Bacillati</taxon>
        <taxon>Actinomycetota</taxon>
        <taxon>Actinomycetes</taxon>
        <taxon>Micrococcales</taxon>
        <taxon>Beutenbergiaceae</taxon>
        <taxon>Serinibacter</taxon>
    </lineage>
</organism>
<dbReference type="InterPro" id="IPR029000">
    <property type="entry name" value="Cyclophilin-like_dom_sf"/>
</dbReference>
<dbReference type="AlphaFoldDB" id="A0A2U1ZVU8"/>
<dbReference type="PROSITE" id="PS51257">
    <property type="entry name" value="PROKAR_LIPOPROTEIN"/>
    <property type="match status" value="1"/>
</dbReference>
<dbReference type="EC" id="5.2.1.8" evidence="2"/>
<evidence type="ECO:0000256" key="1">
    <source>
        <dbReference type="ARBA" id="ARBA00002388"/>
    </source>
</evidence>
<keyword evidence="2" id="KW-0732">Signal</keyword>
<evidence type="ECO:0000256" key="3">
    <source>
        <dbReference type="SAM" id="MobiDB-lite"/>
    </source>
</evidence>
<dbReference type="SUPFAM" id="SSF50891">
    <property type="entry name" value="Cyclophilin-like"/>
    <property type="match status" value="1"/>
</dbReference>
<keyword evidence="6" id="KW-1185">Reference proteome</keyword>
<dbReference type="RefSeq" id="WP_109229480.1">
    <property type="nucleotide sequence ID" value="NZ_PYHR01000002.1"/>
</dbReference>
<feature type="compositionally biased region" description="Low complexity" evidence="3">
    <location>
        <begin position="26"/>
        <end position="42"/>
    </location>
</feature>
<name>A0A2U1ZVU8_9MICO</name>
<dbReference type="OrthoDB" id="5507614at2"/>
<dbReference type="InterPro" id="IPR002130">
    <property type="entry name" value="Cyclophilin-type_PPIase_dom"/>
</dbReference>
<evidence type="ECO:0000256" key="2">
    <source>
        <dbReference type="RuleBase" id="RU363019"/>
    </source>
</evidence>
<feature type="domain" description="PPIase cyclophilin-type" evidence="4">
    <location>
        <begin position="76"/>
        <end position="223"/>
    </location>
</feature>
<gene>
    <name evidence="5" type="ORF">C8046_11010</name>
</gene>
<accession>A0A2U1ZVU8</accession>
<dbReference type="Gene3D" id="2.40.100.10">
    <property type="entry name" value="Cyclophilin-like"/>
    <property type="match status" value="1"/>
</dbReference>
<comment type="similarity">
    <text evidence="2">Belongs to the cyclophilin-type PPIase family.</text>
</comment>
<dbReference type="EMBL" id="PYHR01000002">
    <property type="protein sequence ID" value="PWD51099.1"/>
    <property type="molecule type" value="Genomic_DNA"/>
</dbReference>
<evidence type="ECO:0000259" key="4">
    <source>
        <dbReference type="PROSITE" id="PS50072"/>
    </source>
</evidence>
<feature type="chain" id="PRO_5039753282" description="Peptidyl-prolyl cis-trans isomerase" evidence="2">
    <location>
        <begin position="24"/>
        <end position="224"/>
    </location>
</feature>
<feature type="signal peptide" evidence="2">
    <location>
        <begin position="1"/>
        <end position="23"/>
    </location>
</feature>
<protein>
    <recommendedName>
        <fullName evidence="2">Peptidyl-prolyl cis-trans isomerase</fullName>
        <shortName evidence="2">PPIase</shortName>
        <ecNumber evidence="2">5.2.1.8</ecNumber>
    </recommendedName>
</protein>
<dbReference type="Pfam" id="PF00160">
    <property type="entry name" value="Pro_isomerase"/>
    <property type="match status" value="1"/>
</dbReference>
<dbReference type="CDD" id="cd00317">
    <property type="entry name" value="cyclophilin"/>
    <property type="match status" value="1"/>
</dbReference>
<comment type="caution">
    <text evidence="5">The sequence shown here is derived from an EMBL/GenBank/DDBJ whole genome shotgun (WGS) entry which is preliminary data.</text>
</comment>
<evidence type="ECO:0000313" key="5">
    <source>
        <dbReference type="EMBL" id="PWD51099.1"/>
    </source>
</evidence>